<comment type="similarity">
    <text evidence="1">Belongs to the short-chain dehydrogenases/reductases (SDR) family.</text>
</comment>
<dbReference type="InterPro" id="IPR020904">
    <property type="entry name" value="Sc_DH/Rdtase_CS"/>
</dbReference>
<organism evidence="4 5">
    <name type="scientific">Smittium culicis</name>
    <dbReference type="NCBI Taxonomy" id="133412"/>
    <lineage>
        <taxon>Eukaryota</taxon>
        <taxon>Fungi</taxon>
        <taxon>Fungi incertae sedis</taxon>
        <taxon>Zoopagomycota</taxon>
        <taxon>Kickxellomycotina</taxon>
        <taxon>Harpellomycetes</taxon>
        <taxon>Harpellales</taxon>
        <taxon>Legeriomycetaceae</taxon>
        <taxon>Smittium</taxon>
    </lineage>
</organism>
<dbReference type="PRINTS" id="PR00081">
    <property type="entry name" value="GDHRDH"/>
</dbReference>
<dbReference type="EMBL" id="LSSM01001904">
    <property type="protein sequence ID" value="OMJ24077.1"/>
    <property type="molecule type" value="Genomic_DNA"/>
</dbReference>
<name>A0A1R1YAX0_9FUNG</name>
<dbReference type="Proteomes" id="UP000187429">
    <property type="component" value="Unassembled WGS sequence"/>
</dbReference>
<dbReference type="AlphaFoldDB" id="A0A1R1YAX0"/>
<proteinExistence type="inferred from homology"/>
<dbReference type="Gene3D" id="3.40.50.720">
    <property type="entry name" value="NAD(P)-binding Rossmann-like Domain"/>
    <property type="match status" value="1"/>
</dbReference>
<dbReference type="SUPFAM" id="SSF51735">
    <property type="entry name" value="NAD(P)-binding Rossmann-fold domains"/>
    <property type="match status" value="1"/>
</dbReference>
<accession>A0A1R1YAX0</accession>
<dbReference type="PANTHER" id="PTHR24322">
    <property type="entry name" value="PKSB"/>
    <property type="match status" value="1"/>
</dbReference>
<reference evidence="5" key="1">
    <citation type="submission" date="2017-01" db="EMBL/GenBank/DDBJ databases">
        <authorList>
            <person name="Wang Y."/>
            <person name="White M."/>
            <person name="Kvist S."/>
            <person name="Moncalvo J.-M."/>
        </authorList>
    </citation>
    <scope>NUCLEOTIDE SEQUENCE [LARGE SCALE GENOMIC DNA]</scope>
    <source>
        <strain evidence="5">ID-206-W2</strain>
    </source>
</reference>
<dbReference type="PROSITE" id="PS00061">
    <property type="entry name" value="ADH_SHORT"/>
    <property type="match status" value="1"/>
</dbReference>
<sequence length="168" mass="18865">MLLNRVNSVTYSSHMYVTRAVLPLMIKNRKGHIISMASILSFTSHPKAVTYCAAKAAVHSFYEGLRQELSSRPESSNIEVSVVYPSHISTGMFAGISMPKFLMLNITTEQVAEQIAKTIDGQKGKELFIPKTGGLSLFYNICPRLIRDKVYLLFNNSSRLDNFKGNQW</sequence>
<evidence type="ECO:0000256" key="3">
    <source>
        <dbReference type="ARBA" id="ARBA00023002"/>
    </source>
</evidence>
<dbReference type="InterPro" id="IPR002347">
    <property type="entry name" value="SDR_fam"/>
</dbReference>
<evidence type="ECO:0000256" key="1">
    <source>
        <dbReference type="ARBA" id="ARBA00006484"/>
    </source>
</evidence>
<evidence type="ECO:0000313" key="5">
    <source>
        <dbReference type="Proteomes" id="UP000187429"/>
    </source>
</evidence>
<comment type="caution">
    <text evidence="4">The sequence shown here is derived from an EMBL/GenBank/DDBJ whole genome shotgun (WGS) entry which is preliminary data.</text>
</comment>
<evidence type="ECO:0000256" key="2">
    <source>
        <dbReference type="ARBA" id="ARBA00022857"/>
    </source>
</evidence>
<keyword evidence="5" id="KW-1185">Reference proteome</keyword>
<gene>
    <name evidence="4" type="ORF">AYI69_g4762</name>
</gene>
<dbReference type="GO" id="GO:0016616">
    <property type="term" value="F:oxidoreductase activity, acting on the CH-OH group of donors, NAD or NADP as acceptor"/>
    <property type="evidence" value="ECO:0007669"/>
    <property type="project" value="TreeGrafter"/>
</dbReference>
<keyword evidence="2" id="KW-0521">NADP</keyword>
<keyword evidence="3" id="KW-0560">Oxidoreductase</keyword>
<dbReference type="InterPro" id="IPR036291">
    <property type="entry name" value="NAD(P)-bd_dom_sf"/>
</dbReference>
<dbReference type="PANTHER" id="PTHR24322:SF736">
    <property type="entry name" value="RETINOL DEHYDROGENASE 10"/>
    <property type="match status" value="1"/>
</dbReference>
<protein>
    <submittedName>
        <fullName evidence="4">Short-chain dehydrogenase/reductase 3</fullName>
    </submittedName>
</protein>
<evidence type="ECO:0000313" key="4">
    <source>
        <dbReference type="EMBL" id="OMJ24077.1"/>
    </source>
</evidence>
<dbReference type="Pfam" id="PF00106">
    <property type="entry name" value="adh_short"/>
    <property type="match status" value="1"/>
</dbReference>
<dbReference type="OrthoDB" id="10253736at2759"/>